<sequence length="70" mass="8043">MTVEIILLALSPVFIIFISYEFIKHRHYYDIKDSLANTALALMHQGADAIVFTAVNVRFFIGFMSIDYLI</sequence>
<dbReference type="PATRIC" id="fig|1129794.4.peg.2069"/>
<feature type="transmembrane region" description="Helical" evidence="1">
    <location>
        <begin position="6"/>
        <end position="23"/>
    </location>
</feature>
<dbReference type="RefSeq" id="WP_015430685.1">
    <property type="nucleotide sequence ID" value="NC_020514.1"/>
</dbReference>
<dbReference type="AlphaFoldDB" id="M4RKQ4"/>
<proteinExistence type="predicted"/>
<dbReference type="HOGENOM" id="CLU_2754264_0_0_6"/>
<evidence type="ECO:0000313" key="2">
    <source>
        <dbReference type="EMBL" id="AGH44200.1"/>
    </source>
</evidence>
<dbReference type="STRING" id="1129794.C427_2091"/>
<dbReference type="EMBL" id="CP003837">
    <property type="protein sequence ID" value="AGH44200.1"/>
    <property type="molecule type" value="Genomic_DNA"/>
</dbReference>
<dbReference type="eggNOG" id="COG3000">
    <property type="taxonomic scope" value="Bacteria"/>
</dbReference>
<organism evidence="2 3">
    <name type="scientific">Paraglaciecola psychrophila 170</name>
    <dbReference type="NCBI Taxonomy" id="1129794"/>
    <lineage>
        <taxon>Bacteria</taxon>
        <taxon>Pseudomonadati</taxon>
        <taxon>Pseudomonadota</taxon>
        <taxon>Gammaproteobacteria</taxon>
        <taxon>Alteromonadales</taxon>
        <taxon>Alteromonadaceae</taxon>
        <taxon>Paraglaciecola</taxon>
    </lineage>
</organism>
<protein>
    <submittedName>
        <fullName evidence="2">Sterol desaturase</fullName>
    </submittedName>
</protein>
<dbReference type="KEGG" id="gps:C427_2091"/>
<keyword evidence="3" id="KW-1185">Reference proteome</keyword>
<reference evidence="2 3" key="1">
    <citation type="journal article" date="2013" name="Genome Announc.">
        <title>Complete Genome Sequence of Glaciecola psychrophila Strain 170T.</title>
        <authorList>
            <person name="Yin J."/>
            <person name="Chen J."/>
            <person name="Liu G."/>
            <person name="Yu Y."/>
            <person name="Song L."/>
            <person name="Wang X."/>
            <person name="Qu X."/>
        </authorList>
    </citation>
    <scope>NUCLEOTIDE SEQUENCE [LARGE SCALE GENOMIC DNA]</scope>
    <source>
        <strain evidence="2 3">170</strain>
    </source>
</reference>
<keyword evidence="1" id="KW-0812">Transmembrane</keyword>
<evidence type="ECO:0000313" key="3">
    <source>
        <dbReference type="Proteomes" id="UP000011864"/>
    </source>
</evidence>
<name>M4RKQ4_9ALTE</name>
<keyword evidence="1" id="KW-1133">Transmembrane helix</keyword>
<evidence type="ECO:0000256" key="1">
    <source>
        <dbReference type="SAM" id="Phobius"/>
    </source>
</evidence>
<accession>M4RKQ4</accession>
<dbReference type="Proteomes" id="UP000011864">
    <property type="component" value="Chromosome"/>
</dbReference>
<keyword evidence="1" id="KW-0472">Membrane</keyword>
<gene>
    <name evidence="2" type="ORF">C427_2091</name>
</gene>